<proteinExistence type="predicted"/>
<evidence type="ECO:0000313" key="2">
    <source>
        <dbReference type="EMBL" id="KAF9424878.1"/>
    </source>
</evidence>
<feature type="signal peptide" evidence="1">
    <location>
        <begin position="1"/>
        <end position="19"/>
    </location>
</feature>
<protein>
    <recommendedName>
        <fullName evidence="4">Secreted protein</fullName>
    </recommendedName>
</protein>
<name>A0A835GVD1_SPOEX</name>
<gene>
    <name evidence="2" type="ORF">HW555_000179</name>
</gene>
<organism evidence="2 3">
    <name type="scientific">Spodoptera exigua</name>
    <name type="common">Beet armyworm</name>
    <name type="synonym">Noctua fulgens</name>
    <dbReference type="NCBI Taxonomy" id="7107"/>
    <lineage>
        <taxon>Eukaryota</taxon>
        <taxon>Metazoa</taxon>
        <taxon>Ecdysozoa</taxon>
        <taxon>Arthropoda</taxon>
        <taxon>Hexapoda</taxon>
        <taxon>Insecta</taxon>
        <taxon>Pterygota</taxon>
        <taxon>Neoptera</taxon>
        <taxon>Endopterygota</taxon>
        <taxon>Lepidoptera</taxon>
        <taxon>Glossata</taxon>
        <taxon>Ditrysia</taxon>
        <taxon>Noctuoidea</taxon>
        <taxon>Noctuidae</taxon>
        <taxon>Amphipyrinae</taxon>
        <taxon>Spodoptera</taxon>
    </lineage>
</organism>
<dbReference type="AlphaFoldDB" id="A0A835GVD1"/>
<dbReference type="Proteomes" id="UP000648187">
    <property type="component" value="Unassembled WGS sequence"/>
</dbReference>
<keyword evidence="1" id="KW-0732">Signal</keyword>
<evidence type="ECO:0000313" key="3">
    <source>
        <dbReference type="Proteomes" id="UP000648187"/>
    </source>
</evidence>
<sequence>MSKFTIVLLLIALVTMTLARPQDDGTKVDIVDGDRQVDFVDSDPQQVHIVDPVDLVNPRNGGSK</sequence>
<feature type="chain" id="PRO_5032627573" description="Secreted protein" evidence="1">
    <location>
        <begin position="20"/>
        <end position="64"/>
    </location>
</feature>
<dbReference type="EMBL" id="JACKWZ010000001">
    <property type="protein sequence ID" value="KAF9424878.1"/>
    <property type="molecule type" value="Genomic_DNA"/>
</dbReference>
<reference evidence="2" key="1">
    <citation type="submission" date="2020-08" db="EMBL/GenBank/DDBJ databases">
        <title>Spodoptera exigua strain:BAW_Kor-Di-RS1 Genome sequencing and assembly.</title>
        <authorList>
            <person name="Kim J."/>
            <person name="Nam H.Y."/>
            <person name="Kwon M."/>
            <person name="Choi J.H."/>
            <person name="Cho S.R."/>
            <person name="Kim G.-H."/>
        </authorList>
    </citation>
    <scope>NUCLEOTIDE SEQUENCE</scope>
    <source>
        <strain evidence="2">BAW_Kor-Di-RS1</strain>
        <tissue evidence="2">Whole-body</tissue>
    </source>
</reference>
<evidence type="ECO:0008006" key="4">
    <source>
        <dbReference type="Google" id="ProtNLM"/>
    </source>
</evidence>
<keyword evidence="3" id="KW-1185">Reference proteome</keyword>
<accession>A0A835GVD1</accession>
<evidence type="ECO:0000256" key="1">
    <source>
        <dbReference type="SAM" id="SignalP"/>
    </source>
</evidence>
<comment type="caution">
    <text evidence="2">The sequence shown here is derived from an EMBL/GenBank/DDBJ whole genome shotgun (WGS) entry which is preliminary data.</text>
</comment>